<evidence type="ECO:0000313" key="10">
    <source>
        <dbReference type="EMBL" id="ASY65149.1"/>
    </source>
</evidence>
<geneLocation type="plasmid" evidence="11">
    <name>psj05684b</name>
</geneLocation>
<keyword evidence="3" id="KW-0808">Transferase</keyword>
<dbReference type="CDD" id="cd00082">
    <property type="entry name" value="HisKA"/>
    <property type="match status" value="1"/>
</dbReference>
<sequence length="750" mass="83372">MTSATNSALPQRQTLLLIGNVALRLGSAIDRHTGGERLGLVRAEDGRAGLALADTGCALHLIILDMTLPDMSAVEFCRTLREDPAAPALPIIVVAPAEDVELRIAAFAAGCTDCVAPATPIAELLARIDAHIATSGAHTQLLQRNEQLHTALASLGHGVCFFDRDGRLIFSNRRYAEVYGLDPSVIRRGQTLEEILALRRQVDSCPRMTVAEYLSWAEETNAGDKPQTWVLELKSGKVVRGHHQRTADGGWVSTHEDITQAWKAEKALAEAHAQAAHAEQQARAAHARLLDAFEVVPEGLALFDAEDRFVLWNRRYEQIYTESGSQIFKGMSFEDRLRAGLKHGQYPEAVGREEQRLAERLALHAAPKSAHDQRLPENRWIRVDERRTSDGGSVGIRVDITDLKQREASFRLLFESNPVPMCVYDCETLGFIDVNQATLDHYGYSRDRFLSMTLVDMRPGDEPNVGEGRDAERGSGEVWRHLKADGTVIEVMIYSSRLNCKSRAAALIALVDVTERKRAEAALLQHRDILEETVRSRTAELARQAEELERMLEQERQINELQRQFVAMASHEFRTPLAIIDGAAQRLVRRKGGLTPDFLAEKTDQIRASVSRMLELMESILAAGRLDHGRIDVELVPCSLAEVITTCSKHQQSIRKSHRFLLDLVRLPPSIEADRPALEQVFTNLFSNAVKYAPNAPNVHVVGWRDEQYAYASVRDEGIGIDPMICRECFSGISAPEPRQGSRARASGSI</sequence>
<keyword evidence="7" id="KW-0175">Coiled coil</keyword>
<dbReference type="SMART" id="SM00448">
    <property type="entry name" value="REC"/>
    <property type="match status" value="1"/>
</dbReference>
<feature type="modified residue" description="4-aspartylphosphate" evidence="6">
    <location>
        <position position="65"/>
    </location>
</feature>
<reference evidence="10 11" key="1">
    <citation type="submission" date="2017-08" db="EMBL/GenBank/DDBJ databases">
        <title>Multipartite genome sequences of Sinorhizobium species nodulating soybeans.</title>
        <authorList>
            <person name="Tian C.F."/>
        </authorList>
    </citation>
    <scope>NUCLEOTIDE SEQUENCE [LARGE SCALE GENOMIC DNA]</scope>
    <source>
        <strain evidence="10 11">CCBAU 05684</strain>
        <plasmid evidence="11">psj05684b</plasmid>
    </source>
</reference>
<feature type="domain" description="Response regulatory" evidence="9">
    <location>
        <begin position="14"/>
        <end position="132"/>
    </location>
</feature>
<dbReference type="SMART" id="SM00091">
    <property type="entry name" value="PAS"/>
    <property type="match status" value="3"/>
</dbReference>
<dbReference type="STRING" id="716928.GCA_000261485_03441"/>
<keyword evidence="10" id="KW-0614">Plasmid</keyword>
<dbReference type="KEGG" id="esj:SJ05684_b41670"/>
<feature type="domain" description="Histidine kinase" evidence="8">
    <location>
        <begin position="568"/>
        <end position="750"/>
    </location>
</feature>
<dbReference type="Gene3D" id="1.10.287.130">
    <property type="match status" value="1"/>
</dbReference>
<accession>A0A249PIJ6</accession>
<dbReference type="Gene3D" id="3.30.565.10">
    <property type="entry name" value="Histidine kinase-like ATPase, C-terminal domain"/>
    <property type="match status" value="1"/>
</dbReference>
<dbReference type="InterPro" id="IPR036097">
    <property type="entry name" value="HisK_dim/P_sf"/>
</dbReference>
<dbReference type="Pfam" id="PF02518">
    <property type="entry name" value="HATPase_c"/>
    <property type="match status" value="1"/>
</dbReference>
<keyword evidence="4" id="KW-0418">Kinase</keyword>
<dbReference type="PANTHER" id="PTHR43711:SF26">
    <property type="entry name" value="SENSOR HISTIDINE KINASE RCSC"/>
    <property type="match status" value="1"/>
</dbReference>
<keyword evidence="6" id="KW-0597">Phosphoprotein</keyword>
<dbReference type="AlphaFoldDB" id="A0A249PIJ6"/>
<dbReference type="PANTHER" id="PTHR43711">
    <property type="entry name" value="TWO-COMPONENT HISTIDINE KINASE"/>
    <property type="match status" value="1"/>
</dbReference>
<dbReference type="InterPro" id="IPR003594">
    <property type="entry name" value="HATPase_dom"/>
</dbReference>
<dbReference type="Gene3D" id="3.40.50.2300">
    <property type="match status" value="1"/>
</dbReference>
<dbReference type="Pfam" id="PF00072">
    <property type="entry name" value="Response_reg"/>
    <property type="match status" value="1"/>
</dbReference>
<gene>
    <name evidence="10" type="ORF">SJ05684_b41670</name>
</gene>
<dbReference type="PROSITE" id="PS50110">
    <property type="entry name" value="RESPONSE_REGULATORY"/>
    <property type="match status" value="1"/>
</dbReference>
<dbReference type="GO" id="GO:0000155">
    <property type="term" value="F:phosphorelay sensor kinase activity"/>
    <property type="evidence" value="ECO:0007669"/>
    <property type="project" value="InterPro"/>
</dbReference>
<dbReference type="SMART" id="SM00388">
    <property type="entry name" value="HisKA"/>
    <property type="match status" value="1"/>
</dbReference>
<dbReference type="SUPFAM" id="SSF52172">
    <property type="entry name" value="CheY-like"/>
    <property type="match status" value="1"/>
</dbReference>
<comment type="catalytic activity">
    <reaction evidence="1">
        <text>ATP + protein L-histidine = ADP + protein N-phospho-L-histidine.</text>
        <dbReference type="EC" id="2.7.13.3"/>
    </reaction>
</comment>
<dbReference type="InterPro" id="IPR001789">
    <property type="entry name" value="Sig_transdc_resp-reg_receiver"/>
</dbReference>
<dbReference type="eggNOG" id="COG2205">
    <property type="taxonomic scope" value="Bacteria"/>
</dbReference>
<evidence type="ECO:0000256" key="6">
    <source>
        <dbReference type="PROSITE-ProRule" id="PRU00169"/>
    </source>
</evidence>
<dbReference type="InterPro" id="IPR005467">
    <property type="entry name" value="His_kinase_dom"/>
</dbReference>
<dbReference type="PROSITE" id="PS50109">
    <property type="entry name" value="HIS_KIN"/>
    <property type="match status" value="1"/>
</dbReference>
<evidence type="ECO:0000313" key="11">
    <source>
        <dbReference type="Proteomes" id="UP000217211"/>
    </source>
</evidence>
<feature type="coiled-coil region" evidence="7">
    <location>
        <begin position="531"/>
        <end position="564"/>
    </location>
</feature>
<dbReference type="SUPFAM" id="SSF47384">
    <property type="entry name" value="Homodimeric domain of signal transducing histidine kinase"/>
    <property type="match status" value="1"/>
</dbReference>
<dbReference type="NCBIfam" id="TIGR00229">
    <property type="entry name" value="sensory_box"/>
    <property type="match status" value="1"/>
</dbReference>
<dbReference type="Pfam" id="PF12860">
    <property type="entry name" value="PAS_7"/>
    <property type="match status" value="2"/>
</dbReference>
<evidence type="ECO:0000259" key="8">
    <source>
        <dbReference type="PROSITE" id="PS50109"/>
    </source>
</evidence>
<evidence type="ECO:0000259" key="9">
    <source>
        <dbReference type="PROSITE" id="PS50110"/>
    </source>
</evidence>
<keyword evidence="5" id="KW-0902">Two-component regulatory system</keyword>
<keyword evidence="11" id="KW-1185">Reference proteome</keyword>
<dbReference type="InterPro" id="IPR000014">
    <property type="entry name" value="PAS"/>
</dbReference>
<dbReference type="Gene3D" id="3.30.450.20">
    <property type="entry name" value="PAS domain"/>
    <property type="match status" value="3"/>
</dbReference>
<name>A0A249PIJ6_9HYPH</name>
<dbReference type="EC" id="2.7.13.3" evidence="2"/>
<dbReference type="SUPFAM" id="SSF55785">
    <property type="entry name" value="PYP-like sensor domain (PAS domain)"/>
    <property type="match status" value="3"/>
</dbReference>
<dbReference type="eggNOG" id="COG0745">
    <property type="taxonomic scope" value="Bacteria"/>
</dbReference>
<dbReference type="InterPro" id="IPR003661">
    <property type="entry name" value="HisK_dim/P_dom"/>
</dbReference>
<evidence type="ECO:0000256" key="1">
    <source>
        <dbReference type="ARBA" id="ARBA00000085"/>
    </source>
</evidence>
<evidence type="ECO:0000256" key="2">
    <source>
        <dbReference type="ARBA" id="ARBA00012438"/>
    </source>
</evidence>
<evidence type="ECO:0000256" key="3">
    <source>
        <dbReference type="ARBA" id="ARBA00022679"/>
    </source>
</evidence>
<organism evidence="10 11">
    <name type="scientific">Sinorhizobium sojae CCBAU 05684</name>
    <dbReference type="NCBI Taxonomy" id="716928"/>
    <lineage>
        <taxon>Bacteria</taxon>
        <taxon>Pseudomonadati</taxon>
        <taxon>Pseudomonadota</taxon>
        <taxon>Alphaproteobacteria</taxon>
        <taxon>Hyphomicrobiales</taxon>
        <taxon>Rhizobiaceae</taxon>
        <taxon>Sinorhizobium/Ensifer group</taxon>
        <taxon>Sinorhizobium</taxon>
    </lineage>
</organism>
<dbReference type="EMBL" id="CP023068">
    <property type="protein sequence ID" value="ASY65149.1"/>
    <property type="molecule type" value="Genomic_DNA"/>
</dbReference>
<dbReference type="Proteomes" id="UP000217211">
    <property type="component" value="Plasmid pSJ05684b"/>
</dbReference>
<evidence type="ECO:0000256" key="7">
    <source>
        <dbReference type="SAM" id="Coils"/>
    </source>
</evidence>
<dbReference type="Pfam" id="PF00512">
    <property type="entry name" value="HisKA"/>
    <property type="match status" value="1"/>
</dbReference>
<dbReference type="InterPro" id="IPR011006">
    <property type="entry name" value="CheY-like_superfamily"/>
</dbReference>
<evidence type="ECO:0000256" key="4">
    <source>
        <dbReference type="ARBA" id="ARBA00022777"/>
    </source>
</evidence>
<dbReference type="InterPro" id="IPR036890">
    <property type="entry name" value="HATPase_C_sf"/>
</dbReference>
<dbReference type="InterPro" id="IPR035965">
    <property type="entry name" value="PAS-like_dom_sf"/>
</dbReference>
<evidence type="ECO:0000256" key="5">
    <source>
        <dbReference type="ARBA" id="ARBA00023012"/>
    </source>
</evidence>
<dbReference type="eggNOG" id="COG3829">
    <property type="taxonomic scope" value="Bacteria"/>
</dbReference>
<proteinExistence type="predicted"/>
<dbReference type="Pfam" id="PF13188">
    <property type="entry name" value="PAS_8"/>
    <property type="match status" value="1"/>
</dbReference>
<protein>
    <recommendedName>
        <fullName evidence="2">histidine kinase</fullName>
        <ecNumber evidence="2">2.7.13.3</ecNumber>
    </recommendedName>
</protein>
<feature type="coiled-coil region" evidence="7">
    <location>
        <begin position="261"/>
        <end position="288"/>
    </location>
</feature>
<dbReference type="InterPro" id="IPR050736">
    <property type="entry name" value="Sensor_HK_Regulatory"/>
</dbReference>
<dbReference type="SUPFAM" id="SSF55874">
    <property type="entry name" value="ATPase domain of HSP90 chaperone/DNA topoisomerase II/histidine kinase"/>
    <property type="match status" value="1"/>
</dbReference>